<keyword evidence="1" id="KW-0677">Repeat</keyword>
<evidence type="ECO:0000259" key="2">
    <source>
        <dbReference type="Pfam" id="PF03107"/>
    </source>
</evidence>
<evidence type="ECO:0000313" key="4">
    <source>
        <dbReference type="Proteomes" id="UP000813462"/>
    </source>
</evidence>
<dbReference type="Pfam" id="PF03107">
    <property type="entry name" value="C1_2"/>
    <property type="match status" value="1"/>
</dbReference>
<dbReference type="InterPro" id="IPR004146">
    <property type="entry name" value="DC1"/>
</dbReference>
<dbReference type="Proteomes" id="UP000813462">
    <property type="component" value="Unassembled WGS sequence"/>
</dbReference>
<dbReference type="SUPFAM" id="SSF57889">
    <property type="entry name" value="Cysteine-rich domain"/>
    <property type="match status" value="1"/>
</dbReference>
<protein>
    <recommendedName>
        <fullName evidence="2">DC1 domain-containing protein</fullName>
    </recommendedName>
</protein>
<proteinExistence type="predicted"/>
<reference evidence="3" key="1">
    <citation type="journal article" date="2021" name="Front. Plant Sci.">
        <title>Chromosome-Scale Genome Assembly for Chinese Sour Jujube and Insights Into Its Genome Evolution and Domestication Signature.</title>
        <authorList>
            <person name="Shen L.-Y."/>
            <person name="Luo H."/>
            <person name="Wang X.-L."/>
            <person name="Wang X.-M."/>
            <person name="Qiu X.-J."/>
            <person name="Liu H."/>
            <person name="Zhou S.-S."/>
            <person name="Jia K.-H."/>
            <person name="Nie S."/>
            <person name="Bao Y.-T."/>
            <person name="Zhang R.-G."/>
            <person name="Yun Q.-Z."/>
            <person name="Chai Y.-H."/>
            <person name="Lu J.-Y."/>
            <person name="Li Y."/>
            <person name="Zhao S.-W."/>
            <person name="Mao J.-F."/>
            <person name="Jia S.-G."/>
            <person name="Mao Y.-M."/>
        </authorList>
    </citation>
    <scope>NUCLEOTIDE SEQUENCE</scope>
    <source>
        <strain evidence="3">AT0</strain>
        <tissue evidence="3">Leaf</tissue>
    </source>
</reference>
<dbReference type="EMBL" id="JAEACU010000010">
    <property type="protein sequence ID" value="KAH7515356.1"/>
    <property type="molecule type" value="Genomic_DNA"/>
</dbReference>
<feature type="domain" description="DC1" evidence="2">
    <location>
        <begin position="97"/>
        <end position="126"/>
    </location>
</feature>
<accession>A0A978UKK4</accession>
<evidence type="ECO:0000313" key="3">
    <source>
        <dbReference type="EMBL" id="KAH7515356.1"/>
    </source>
</evidence>
<dbReference type="AlphaFoldDB" id="A0A978UKK4"/>
<comment type="caution">
    <text evidence="3">The sequence shown here is derived from an EMBL/GenBank/DDBJ whole genome shotgun (WGS) entry which is preliminary data.</text>
</comment>
<organism evidence="3 4">
    <name type="scientific">Ziziphus jujuba var. spinosa</name>
    <dbReference type="NCBI Taxonomy" id="714518"/>
    <lineage>
        <taxon>Eukaryota</taxon>
        <taxon>Viridiplantae</taxon>
        <taxon>Streptophyta</taxon>
        <taxon>Embryophyta</taxon>
        <taxon>Tracheophyta</taxon>
        <taxon>Spermatophyta</taxon>
        <taxon>Magnoliopsida</taxon>
        <taxon>eudicotyledons</taxon>
        <taxon>Gunneridae</taxon>
        <taxon>Pentapetalae</taxon>
        <taxon>rosids</taxon>
        <taxon>fabids</taxon>
        <taxon>Rosales</taxon>
        <taxon>Rhamnaceae</taxon>
        <taxon>Paliureae</taxon>
        <taxon>Ziziphus</taxon>
    </lineage>
</organism>
<sequence length="313" mass="36641">MNQKMKILHPDHKHFLLLFKTTSRTPRYGCNSMTRLQKILIDIGLRQMHRTRMYRGKKYDIQYFHHDQEGHFLSPYMLPKYVAKSYEERGPRPTLLSEPCNGCGLETIGTPIYKCNQCKFFLHVTCSKLPKLIQHHFHPQHLLTLLEKPPFESEQLCCSACLKRIEENVFVLNCNECVPPFNLDLECVFLKPTVKHEFHEHLLAHFDKTYLDDTQCAAGNTLGNTNLFRYFTCNFNIHSECFSLPTVITYEDHVHPFTLASSLKKMVLVNTTTVIFVKKEEIQIMVFIYVKNVRSLLILNALFPWYAYSTLSI</sequence>
<evidence type="ECO:0000256" key="1">
    <source>
        <dbReference type="ARBA" id="ARBA00022737"/>
    </source>
</evidence>
<dbReference type="PANTHER" id="PTHR32410">
    <property type="entry name" value="CYSTEINE/HISTIDINE-RICH C1 DOMAIN FAMILY PROTEIN"/>
    <property type="match status" value="1"/>
</dbReference>
<gene>
    <name evidence="3" type="ORF">FEM48_Zijuj10G0017800</name>
</gene>
<dbReference type="InterPro" id="IPR046349">
    <property type="entry name" value="C1-like_sf"/>
</dbReference>
<dbReference type="InterPro" id="IPR053192">
    <property type="entry name" value="Vacuole_Formation_Reg"/>
</dbReference>
<name>A0A978UKK4_ZIZJJ</name>